<dbReference type="SMART" id="SM00564">
    <property type="entry name" value="PQQ"/>
    <property type="match status" value="5"/>
</dbReference>
<dbReference type="AlphaFoldDB" id="B6BTM8"/>
<evidence type="ECO:0000313" key="3">
    <source>
        <dbReference type="Proteomes" id="UP000004188"/>
    </source>
</evidence>
<dbReference type="HOGENOM" id="CLU_027480_0_1_4"/>
<dbReference type="PANTHER" id="PTHR34512:SF30">
    <property type="entry name" value="OUTER MEMBRANE PROTEIN ASSEMBLY FACTOR BAMB"/>
    <property type="match status" value="1"/>
</dbReference>
<proteinExistence type="predicted"/>
<dbReference type="PANTHER" id="PTHR34512">
    <property type="entry name" value="CELL SURFACE PROTEIN"/>
    <property type="match status" value="1"/>
</dbReference>
<dbReference type="Proteomes" id="UP000004188">
    <property type="component" value="Unassembled WGS sequence"/>
</dbReference>
<dbReference type="InterPro" id="IPR018391">
    <property type="entry name" value="PQQ_b-propeller_rpt"/>
</dbReference>
<dbReference type="eggNOG" id="COG1520">
    <property type="taxonomic scope" value="Bacteria"/>
</dbReference>
<dbReference type="InterPro" id="IPR002372">
    <property type="entry name" value="PQQ_rpt_dom"/>
</dbReference>
<dbReference type="Gene3D" id="2.130.10.10">
    <property type="entry name" value="YVTN repeat-like/Quinoprotein amine dehydrogenase"/>
    <property type="match status" value="1"/>
</dbReference>
<reference evidence="3" key="1">
    <citation type="journal article" date="2012" name="Stand. Genomic Sci.">
        <title>Genome sequence of strain HIMB624, a cultured representative from the OM43 clade of marine Betaproteobacteria.</title>
        <authorList>
            <person name="Huggett M.J."/>
            <person name="Hayakawa D.H."/>
            <person name="Rappe M.S."/>
        </authorList>
    </citation>
    <scope>NUCLEOTIDE SEQUENCE [LARGE SCALE GENOMIC DNA]</scope>
    <source>
        <strain evidence="3">KB13</strain>
    </source>
</reference>
<dbReference type="EMBL" id="DS995299">
    <property type="protein sequence ID" value="EDZ65101.1"/>
    <property type="molecule type" value="Genomic_DNA"/>
</dbReference>
<dbReference type="InterPro" id="IPR015943">
    <property type="entry name" value="WD40/YVTN_repeat-like_dom_sf"/>
</dbReference>
<sequence length="405" mass="46223">MKKLLFLFFLLPIVGCIGPVKELERQIQDVYFDSGLDNTPEPLPEDFENKVQINQSWLKEFGILPGYAEIVFKEDLIFFITEDGVFTKLSQDTGDVLFSKKIDSKIKTGLFSDLDNYFFFTDERNFLTKIDENGNLIWSTKLPNSLNLKPFFYNNQIIFKYINNSIESFDISTGLSLWSYTRQNPPLSINVQSPITVVNDILYSGFPGGKVVIIEPETGSFLTELTLSRPKGVTEIDRTNDVAGDLGIVDSSLYASSYNGEITAFDRASGSKIWSRKISSYHGIATDNINLVVAHENDSIYNFDLKSGKTIWKNNDLSYRKISRPLIFNDYLLSIDYLGVLHIIDLVEGERVGVHRFGKDLQELIDFGESMSIQNSLNTTKMYKFEDFVYILLNHQKIIKIQVNE</sequence>
<dbReference type="STRING" id="314607.KB13_1233"/>
<evidence type="ECO:0000313" key="2">
    <source>
        <dbReference type="EMBL" id="EDZ65101.1"/>
    </source>
</evidence>
<evidence type="ECO:0000259" key="1">
    <source>
        <dbReference type="Pfam" id="PF13360"/>
    </source>
</evidence>
<protein>
    <submittedName>
        <fullName evidence="2">PQQ enzyme repeat domain protein</fullName>
    </submittedName>
</protein>
<name>B6BTM8_9PROT</name>
<dbReference type="Pfam" id="PF13360">
    <property type="entry name" value="PQQ_2"/>
    <property type="match status" value="1"/>
</dbReference>
<keyword evidence="3" id="KW-1185">Reference proteome</keyword>
<gene>
    <name evidence="2" type="ORF">KB13_1233</name>
</gene>
<accession>B6BTM8</accession>
<dbReference type="SUPFAM" id="SSF50998">
    <property type="entry name" value="Quinoprotein alcohol dehydrogenase-like"/>
    <property type="match status" value="1"/>
</dbReference>
<organism evidence="2 3">
    <name type="scientific">beta proteobacterium KB13</name>
    <dbReference type="NCBI Taxonomy" id="314607"/>
    <lineage>
        <taxon>Bacteria</taxon>
        <taxon>Pseudomonadati</taxon>
        <taxon>Pseudomonadota</taxon>
        <taxon>Betaproteobacteria</taxon>
        <taxon>Nitrosomonadales</taxon>
        <taxon>OM43 clade</taxon>
    </lineage>
</organism>
<dbReference type="InterPro" id="IPR011047">
    <property type="entry name" value="Quinoprotein_ADH-like_sf"/>
</dbReference>
<feature type="domain" description="Pyrrolo-quinoline quinone repeat" evidence="1">
    <location>
        <begin position="83"/>
        <end position="314"/>
    </location>
</feature>